<evidence type="ECO:0000313" key="3">
    <source>
        <dbReference type="Proteomes" id="UP001322481"/>
    </source>
</evidence>
<dbReference type="InterPro" id="IPR041519">
    <property type="entry name" value="HEPN_RiboL-PSP"/>
</dbReference>
<proteinExistence type="predicted"/>
<dbReference type="EMBL" id="CP139858">
    <property type="protein sequence ID" value="WQC02348.1"/>
    <property type="molecule type" value="Genomic_DNA"/>
</dbReference>
<keyword evidence="3" id="KW-1185">Reference proteome</keyword>
<reference evidence="2 3" key="1">
    <citation type="submission" date="2023-11" db="EMBL/GenBank/DDBJ databases">
        <authorList>
            <person name="Panchal A.K."/>
            <person name="Meaney J.S."/>
            <person name="Karas B.J."/>
            <person name="diCenzo G.C."/>
        </authorList>
    </citation>
    <scope>NUCLEOTIDE SEQUENCE [LARGE SCALE GENOMIC DNA]</scope>
    <source>
        <strain evidence="2 3">NZP2235</strain>
    </source>
</reference>
<dbReference type="RefSeq" id="WP_095775613.1">
    <property type="nucleotide sequence ID" value="NZ_CP139858.1"/>
</dbReference>
<dbReference type="Pfam" id="PF18735">
    <property type="entry name" value="HEPN_RiboL-PSP"/>
    <property type="match status" value="1"/>
</dbReference>
<dbReference type="Proteomes" id="UP001322481">
    <property type="component" value="Chromosome"/>
</dbReference>
<organism evidence="2 3">
    <name type="scientific">Mesorhizobium huakuii</name>
    <dbReference type="NCBI Taxonomy" id="28104"/>
    <lineage>
        <taxon>Bacteria</taxon>
        <taxon>Pseudomonadati</taxon>
        <taxon>Pseudomonadota</taxon>
        <taxon>Alphaproteobacteria</taxon>
        <taxon>Hyphomicrobiales</taxon>
        <taxon>Phyllobacteriaceae</taxon>
        <taxon>Mesorhizobium</taxon>
    </lineage>
</organism>
<protein>
    <submittedName>
        <fullName evidence="2">HEPN domain-containing protein</fullName>
    </submittedName>
</protein>
<gene>
    <name evidence="2" type="ORF">U0R22_006591</name>
</gene>
<evidence type="ECO:0000259" key="1">
    <source>
        <dbReference type="Pfam" id="PF18735"/>
    </source>
</evidence>
<accession>A0ABZ0VXU5</accession>
<name>A0ABZ0VXU5_9HYPH</name>
<evidence type="ECO:0000313" key="2">
    <source>
        <dbReference type="EMBL" id="WQC02348.1"/>
    </source>
</evidence>
<sequence>MPDFKVADSEFDRQASILEILVKTIDVSSLQDALAPTLVAGAALPLVPAGGKNTMAAAAIVLLAAHFEEYVRQQVEEYAKSVIVEYAFLKSEFKDKLIDTYWRSGSGKLSRIKPKGFPGWAGLAEPVLHALIDYPIGTNMLSFQAKLVSEHENNMRFDTMAELCGRVGITKLGELMHKSKPLRDALNTPSKDQFNITLQRRVSEFYELRNGIVHSISQNAGVGSTVFNQWAVFFRHLTTAFSGALDDAFQKFNKEIEKAKHDAAASAGAG</sequence>
<feature type="domain" description="RiboL-PSP-HEPN" evidence="1">
    <location>
        <begin position="53"/>
        <end position="245"/>
    </location>
</feature>